<proteinExistence type="predicted"/>
<dbReference type="Bgee" id="ENSPREG00000001383">
    <property type="expression patterns" value="Expressed in caudal fin and 1 other cell type or tissue"/>
</dbReference>
<reference evidence="5" key="1">
    <citation type="submission" date="2013-11" db="EMBL/GenBank/DDBJ databases">
        <title>The genomic landscape of the Guanapo guppy.</title>
        <authorList>
            <person name="Kuenstner A."/>
            <person name="Dreyer C."/>
        </authorList>
    </citation>
    <scope>NUCLEOTIDE SEQUENCE</scope>
    <source>
        <strain evidence="5">Guanapo</strain>
    </source>
</reference>
<keyword evidence="1" id="KW-0472">Membrane</keyword>
<dbReference type="GeneTree" id="ENSGT00940000164142"/>
<evidence type="ECO:0000313" key="5">
    <source>
        <dbReference type="Proteomes" id="UP000242638"/>
    </source>
</evidence>
<dbReference type="PANTHER" id="PTHR47049">
    <property type="entry name" value="PIEZO-TYPE MECHANOSENSITIVE ION CHANNEL HOMOLOG"/>
    <property type="match status" value="1"/>
</dbReference>
<evidence type="ECO:0000256" key="1">
    <source>
        <dbReference type="SAM" id="Phobius"/>
    </source>
</evidence>
<dbReference type="GO" id="GO:0016020">
    <property type="term" value="C:membrane"/>
    <property type="evidence" value="ECO:0007669"/>
    <property type="project" value="InterPro"/>
</dbReference>
<dbReference type="InterPro" id="IPR056770">
    <property type="entry name" value="Piezo_THU9_anchor"/>
</dbReference>
<reference evidence="4" key="2">
    <citation type="submission" date="2025-08" db="UniProtKB">
        <authorList>
            <consortium name="Ensembl"/>
        </authorList>
    </citation>
    <scope>IDENTIFICATION</scope>
    <source>
        <strain evidence="4">Guanapo</strain>
    </source>
</reference>
<sequence length="433" mass="48981">MTARLSPFSFRMVPFLTELRAVMDWVWTDTTLSLSSWICVEDIYANIFILKCWRESEKKFPHPPGQKKKKVVKYGMGGFIIFALISIMWFPLLFMSLVQSAVGVTNQPLDVSIQLSIAGYEPLFSMTAQEQNLVAYTEAGFNRLTKVYATHPGAMQFLMNYEAEDIVAAKIKSDASLLWTISPASRAAMIEELSNSSHIYMSLRWTLLRNASISMNVEAVGEHTVKFEDMALRDGIVQMLKGNSNKPVIIHSLLPKYIRGPKGLESKMATRMSVDSSERSDLRGLAFFRPMSIKLQQVKGTSDKEAGQWWVVEECSSVLTSGEQKCHNIEIVVFNDKVSPSSLGFLAGHGIVGLYMSVVLVIGKFVREFFNGISRSIMFEELPCVDRVLKLCTDIFVVRETGEMELEETLFEKLIFLYRSPETMIKMTREKDS</sequence>
<dbReference type="Pfam" id="PF12166">
    <property type="entry name" value="Piezo_cap"/>
    <property type="match status" value="1"/>
</dbReference>
<name>A0A3P9MX21_POERE</name>
<dbReference type="GO" id="GO:0008381">
    <property type="term" value="F:mechanosensitive monoatomic ion channel activity"/>
    <property type="evidence" value="ECO:0007669"/>
    <property type="project" value="InterPro"/>
</dbReference>
<evidence type="ECO:0000313" key="4">
    <source>
        <dbReference type="Ensembl" id="ENSPREP00000001902.1"/>
    </source>
</evidence>
<dbReference type="Ensembl" id="ENSPRET00000001946.1">
    <property type="protein sequence ID" value="ENSPREP00000001902.1"/>
    <property type="gene ID" value="ENSPREG00000001383.1"/>
</dbReference>
<keyword evidence="1" id="KW-1133">Transmembrane helix</keyword>
<dbReference type="Proteomes" id="UP000242638">
    <property type="component" value="Unassembled WGS sequence"/>
</dbReference>
<protein>
    <submittedName>
        <fullName evidence="4">Uncharacterized protein</fullName>
    </submittedName>
</protein>
<evidence type="ECO:0000259" key="3">
    <source>
        <dbReference type="Pfam" id="PF24874"/>
    </source>
</evidence>
<dbReference type="OMA" id="VGLHIYL"/>
<organism evidence="4 5">
    <name type="scientific">Poecilia reticulata</name>
    <name type="common">Guppy</name>
    <name type="synonym">Acanthophacelus reticulatus</name>
    <dbReference type="NCBI Taxonomy" id="8081"/>
    <lineage>
        <taxon>Eukaryota</taxon>
        <taxon>Metazoa</taxon>
        <taxon>Chordata</taxon>
        <taxon>Craniata</taxon>
        <taxon>Vertebrata</taxon>
        <taxon>Euteleostomi</taxon>
        <taxon>Actinopterygii</taxon>
        <taxon>Neopterygii</taxon>
        <taxon>Teleostei</taxon>
        <taxon>Neoteleostei</taxon>
        <taxon>Acanthomorphata</taxon>
        <taxon>Ovalentaria</taxon>
        <taxon>Atherinomorphae</taxon>
        <taxon>Cyprinodontiformes</taxon>
        <taxon>Poeciliidae</taxon>
        <taxon>Poeciliinae</taxon>
        <taxon>Poecilia</taxon>
    </lineage>
</organism>
<feature type="domain" description="Piezo non-specific cation channel cap" evidence="2">
    <location>
        <begin position="134"/>
        <end position="430"/>
    </location>
</feature>
<accession>A0A3P9MX21</accession>
<dbReference type="AlphaFoldDB" id="A0A3P9MX21"/>
<dbReference type="PANTHER" id="PTHR47049:SF7">
    <property type="entry name" value="PIEZO-TYPE MECHANOSENSITIVE ION CHANNEL COMPONENT 2 ISOFORM X1"/>
    <property type="match status" value="1"/>
</dbReference>
<reference evidence="4" key="3">
    <citation type="submission" date="2025-09" db="UniProtKB">
        <authorList>
            <consortium name="Ensembl"/>
        </authorList>
    </citation>
    <scope>IDENTIFICATION</scope>
    <source>
        <strain evidence="4">Guanapo</strain>
    </source>
</reference>
<keyword evidence="1" id="KW-0812">Transmembrane</keyword>
<feature type="transmembrane region" description="Helical" evidence="1">
    <location>
        <begin position="74"/>
        <end position="98"/>
    </location>
</feature>
<evidence type="ECO:0000259" key="2">
    <source>
        <dbReference type="Pfam" id="PF12166"/>
    </source>
</evidence>
<dbReference type="InterPro" id="IPR027272">
    <property type="entry name" value="Piezo"/>
</dbReference>
<feature type="domain" description="Piezo THU9 and anchor" evidence="3">
    <location>
        <begin position="10"/>
        <end position="96"/>
    </location>
</feature>
<dbReference type="Pfam" id="PF24874">
    <property type="entry name" value="Piezo_THU9_anchor"/>
    <property type="match status" value="1"/>
</dbReference>
<dbReference type="InterPro" id="IPR031334">
    <property type="entry name" value="Piezo_cap_dom"/>
</dbReference>
<keyword evidence="5" id="KW-1185">Reference proteome</keyword>
<feature type="transmembrane region" description="Helical" evidence="1">
    <location>
        <begin position="343"/>
        <end position="366"/>
    </location>
</feature>